<feature type="binding site" description="in other chain" evidence="7">
    <location>
        <begin position="120"/>
        <end position="128"/>
    </location>
    <ligand>
        <name>5-phospho-alpha-D-ribose 1-diphosphate</name>
        <dbReference type="ChEBI" id="CHEBI:58017"/>
        <note>ligand shared between dimeric partners</note>
    </ligand>
</feature>
<dbReference type="AlphaFoldDB" id="A0A7Y0Q2Y4"/>
<dbReference type="Pfam" id="PF00156">
    <property type="entry name" value="Pribosyltran"/>
    <property type="match status" value="1"/>
</dbReference>
<dbReference type="GO" id="GO:0044205">
    <property type="term" value="P:'de novo' UMP biosynthetic process"/>
    <property type="evidence" value="ECO:0007669"/>
    <property type="project" value="UniProtKB-UniRule"/>
</dbReference>
<feature type="binding site" evidence="7">
    <location>
        <position position="152"/>
    </location>
    <ligand>
        <name>orotate</name>
        <dbReference type="ChEBI" id="CHEBI:30839"/>
    </ligand>
</feature>
<comment type="function">
    <text evidence="7">Catalyzes the transfer of a ribosyl phosphate group from 5-phosphoribose 1-diphosphate to orotate, leading to the formation of orotidine monophosphate (OMP).</text>
</comment>
<dbReference type="EMBL" id="JABBVZ010000010">
    <property type="protein sequence ID" value="NMP21649.1"/>
    <property type="molecule type" value="Genomic_DNA"/>
</dbReference>
<comment type="subunit">
    <text evidence="7">Homodimer.</text>
</comment>
<evidence type="ECO:0000256" key="5">
    <source>
        <dbReference type="ARBA" id="ARBA00022842"/>
    </source>
</evidence>
<comment type="caution">
    <text evidence="7">Lacks conserved residue(s) required for the propagation of feature annotation.</text>
</comment>
<reference evidence="9 10" key="1">
    <citation type="submission" date="2020-04" db="EMBL/GenBank/DDBJ databases">
        <authorList>
            <person name="Zhang R."/>
            <person name="Schippers A."/>
        </authorList>
    </citation>
    <scope>NUCLEOTIDE SEQUENCE [LARGE SCALE GENOMIC DNA]</scope>
    <source>
        <strain evidence="9 10">DSM 109850</strain>
    </source>
</reference>
<evidence type="ECO:0000256" key="4">
    <source>
        <dbReference type="ARBA" id="ARBA00022679"/>
    </source>
</evidence>
<evidence type="ECO:0000256" key="3">
    <source>
        <dbReference type="ARBA" id="ARBA00022676"/>
    </source>
</evidence>
<keyword evidence="5 7" id="KW-0460">Magnesium</keyword>
<comment type="catalytic activity">
    <reaction evidence="7">
        <text>orotidine 5'-phosphate + diphosphate = orotate + 5-phospho-alpha-D-ribose 1-diphosphate</text>
        <dbReference type="Rhea" id="RHEA:10380"/>
        <dbReference type="ChEBI" id="CHEBI:30839"/>
        <dbReference type="ChEBI" id="CHEBI:33019"/>
        <dbReference type="ChEBI" id="CHEBI:57538"/>
        <dbReference type="ChEBI" id="CHEBI:58017"/>
        <dbReference type="EC" id="2.4.2.10"/>
    </reaction>
</comment>
<comment type="caution">
    <text evidence="9">The sequence shown here is derived from an EMBL/GenBank/DDBJ whole genome shotgun (WGS) entry which is preliminary data.</text>
</comment>
<evidence type="ECO:0000256" key="7">
    <source>
        <dbReference type="HAMAP-Rule" id="MF_01208"/>
    </source>
</evidence>
<dbReference type="GO" id="GO:0019856">
    <property type="term" value="P:pyrimidine nucleobase biosynthetic process"/>
    <property type="evidence" value="ECO:0007669"/>
    <property type="project" value="InterPro"/>
</dbReference>
<feature type="binding site" evidence="7">
    <location>
        <position position="124"/>
    </location>
    <ligand>
        <name>orotate</name>
        <dbReference type="ChEBI" id="CHEBI:30839"/>
    </ligand>
</feature>
<evidence type="ECO:0000259" key="8">
    <source>
        <dbReference type="Pfam" id="PF00156"/>
    </source>
</evidence>
<dbReference type="GO" id="GO:0000287">
    <property type="term" value="F:magnesium ion binding"/>
    <property type="evidence" value="ECO:0007669"/>
    <property type="project" value="UniProtKB-UniRule"/>
</dbReference>
<dbReference type="InterPro" id="IPR029057">
    <property type="entry name" value="PRTase-like"/>
</dbReference>
<dbReference type="Proteomes" id="UP000533476">
    <property type="component" value="Unassembled WGS sequence"/>
</dbReference>
<dbReference type="GO" id="GO:0004588">
    <property type="term" value="F:orotate phosphoribosyltransferase activity"/>
    <property type="evidence" value="ECO:0007669"/>
    <property type="project" value="UniProtKB-UniRule"/>
</dbReference>
<feature type="binding site" description="in other chain" evidence="7">
    <location>
        <position position="96"/>
    </location>
    <ligand>
        <name>5-phospho-alpha-D-ribose 1-diphosphate</name>
        <dbReference type="ChEBI" id="CHEBI:58017"/>
        <note>ligand shared between dimeric partners</note>
    </ligand>
</feature>
<dbReference type="InterPro" id="IPR023031">
    <property type="entry name" value="OPRT"/>
</dbReference>
<dbReference type="SUPFAM" id="SSF53271">
    <property type="entry name" value="PRTase-like"/>
    <property type="match status" value="1"/>
</dbReference>
<proteinExistence type="inferred from homology"/>
<evidence type="ECO:0000256" key="2">
    <source>
        <dbReference type="ARBA" id="ARBA00011971"/>
    </source>
</evidence>
<keyword evidence="3 7" id="KW-0328">Glycosyltransferase</keyword>
<dbReference type="CDD" id="cd06223">
    <property type="entry name" value="PRTases_typeI"/>
    <property type="match status" value="1"/>
</dbReference>
<keyword evidence="10" id="KW-1185">Reference proteome</keyword>
<evidence type="ECO:0000313" key="10">
    <source>
        <dbReference type="Proteomes" id="UP000533476"/>
    </source>
</evidence>
<dbReference type="InterPro" id="IPR000836">
    <property type="entry name" value="PRTase_dom"/>
</dbReference>
<keyword evidence="4 7" id="KW-0808">Transferase</keyword>
<protein>
    <recommendedName>
        <fullName evidence="2 7">Orotate phosphoribosyltransferase</fullName>
        <shortName evidence="7">OPRT</shortName>
        <shortName evidence="7">OPRTase</shortName>
        <ecNumber evidence="2 7">2.4.2.10</ecNumber>
    </recommendedName>
</protein>
<organism evidence="9 10">
    <name type="scientific">Sulfobacillus harzensis</name>
    <dbReference type="NCBI Taxonomy" id="2729629"/>
    <lineage>
        <taxon>Bacteria</taxon>
        <taxon>Bacillati</taxon>
        <taxon>Bacillota</taxon>
        <taxon>Clostridia</taxon>
        <taxon>Eubacteriales</taxon>
        <taxon>Clostridiales Family XVII. Incertae Sedis</taxon>
        <taxon>Sulfobacillus</taxon>
    </lineage>
</organism>
<evidence type="ECO:0000313" key="9">
    <source>
        <dbReference type="EMBL" id="NMP21649.1"/>
    </source>
</evidence>
<gene>
    <name evidence="7" type="primary">pyrE</name>
    <name evidence="9" type="ORF">HIJ39_04675</name>
</gene>
<keyword evidence="6 7" id="KW-0665">Pyrimidine biosynthesis</keyword>
<dbReference type="NCBIfam" id="TIGR01367">
    <property type="entry name" value="pyrE_Therm"/>
    <property type="match status" value="1"/>
</dbReference>
<feature type="domain" description="Phosphoribosyltransferase" evidence="8">
    <location>
        <begin position="42"/>
        <end position="156"/>
    </location>
</feature>
<accession>A0A7Y0Q2Y4</accession>
<name>A0A7Y0Q2Y4_9FIRM</name>
<evidence type="ECO:0000256" key="6">
    <source>
        <dbReference type="ARBA" id="ARBA00022975"/>
    </source>
</evidence>
<dbReference type="RefSeq" id="WP_169097211.1">
    <property type="nucleotide sequence ID" value="NZ_JABBVZ010000010.1"/>
</dbReference>
<evidence type="ECO:0000256" key="1">
    <source>
        <dbReference type="ARBA" id="ARBA00004889"/>
    </source>
</evidence>
<comment type="similarity">
    <text evidence="7">Belongs to the purine/pyrimidine phosphoribosyltransferase family. PyrE subfamily.</text>
</comment>
<dbReference type="Gene3D" id="3.40.50.2020">
    <property type="match status" value="1"/>
</dbReference>
<dbReference type="HAMAP" id="MF_01208">
    <property type="entry name" value="PyrE"/>
    <property type="match status" value="1"/>
</dbReference>
<dbReference type="EC" id="2.4.2.10" evidence="2 7"/>
<dbReference type="PANTHER" id="PTHR19278:SF9">
    <property type="entry name" value="URIDINE 5'-MONOPHOSPHATE SYNTHASE"/>
    <property type="match status" value="1"/>
</dbReference>
<dbReference type="PANTHER" id="PTHR19278">
    <property type="entry name" value="OROTATE PHOSPHORIBOSYLTRANSFERASE"/>
    <property type="match status" value="1"/>
</dbReference>
<dbReference type="InterPro" id="IPR006273">
    <property type="entry name" value="Orotate_PRibTrfase_bac"/>
</dbReference>
<feature type="binding site" evidence="7">
    <location>
        <begin position="36"/>
        <end position="37"/>
    </location>
    <ligand>
        <name>orotate</name>
        <dbReference type="ChEBI" id="CHEBI:30839"/>
    </ligand>
</feature>
<comment type="cofactor">
    <cofactor evidence="7">
        <name>Mg(2+)</name>
        <dbReference type="ChEBI" id="CHEBI:18420"/>
    </cofactor>
</comment>
<dbReference type="UniPathway" id="UPA00070">
    <property type="reaction ID" value="UER00119"/>
</dbReference>
<comment type="pathway">
    <text evidence="1 7">Pyrimidine metabolism; UMP biosynthesis via de novo pathway; UMP from orotate: step 1/2.</text>
</comment>
<sequence>MTSTWNTERGWESLKRSGAHLEGHFLLTTGRHSNQFFLLARLTEHPDLLEPWAEALAERLKPYQPHAVVGPAVGGIIPAYAVAHHLPGTRVLFAEKSEDGGMKFKRGFRLMPGERVAVVEDAVTTGSSVAKVIDAVRDAGGVPVAVGALVDRSQSPLLFHEPFEALLRVANIPNWDPAACPLCAQGVALSRPKS</sequence>